<protein>
    <submittedName>
        <fullName evidence="1">Uncharacterized protein</fullName>
    </submittedName>
</protein>
<organism evidence="1 2">
    <name type="scientific">Phytophthora pseudosyringae</name>
    <dbReference type="NCBI Taxonomy" id="221518"/>
    <lineage>
        <taxon>Eukaryota</taxon>
        <taxon>Sar</taxon>
        <taxon>Stramenopiles</taxon>
        <taxon>Oomycota</taxon>
        <taxon>Peronosporomycetes</taxon>
        <taxon>Peronosporales</taxon>
        <taxon>Peronosporaceae</taxon>
        <taxon>Phytophthora</taxon>
    </lineage>
</organism>
<evidence type="ECO:0000313" key="2">
    <source>
        <dbReference type="Proteomes" id="UP000694044"/>
    </source>
</evidence>
<reference evidence="1" key="1">
    <citation type="submission" date="2021-02" db="EMBL/GenBank/DDBJ databases">
        <authorList>
            <person name="Palmer J.M."/>
        </authorList>
    </citation>
    <scope>NUCLEOTIDE SEQUENCE</scope>
    <source>
        <strain evidence="1">SCRP734</strain>
    </source>
</reference>
<keyword evidence="2" id="KW-1185">Reference proteome</keyword>
<comment type="caution">
    <text evidence="1">The sequence shown here is derived from an EMBL/GenBank/DDBJ whole genome shotgun (WGS) entry which is preliminary data.</text>
</comment>
<dbReference type="EMBL" id="JAGDFM010000033">
    <property type="protein sequence ID" value="KAG7390374.1"/>
    <property type="molecule type" value="Genomic_DNA"/>
</dbReference>
<evidence type="ECO:0000313" key="1">
    <source>
        <dbReference type="EMBL" id="KAG7390374.1"/>
    </source>
</evidence>
<name>A0A8T1WDL6_9STRA</name>
<dbReference type="AlphaFoldDB" id="A0A8T1WDL6"/>
<gene>
    <name evidence="1" type="ORF">PHYPSEUDO_008202</name>
</gene>
<sequence length="105" mass="11796">MTRQKLASLSAATLRNAPLDSPQRTLSPGTPFSAQSVCRRVGVLKTNRNCYTFLQLQGASLQLAQISWTRPVNKFLSPQEVRARYQATVTKSDKMTPLQEPKFDR</sequence>
<dbReference type="Proteomes" id="UP000694044">
    <property type="component" value="Unassembled WGS sequence"/>
</dbReference>
<proteinExistence type="predicted"/>
<accession>A0A8T1WDL6</accession>